<gene>
    <name evidence="11" type="ORF">GWI33_006387</name>
</gene>
<evidence type="ECO:0000313" key="11">
    <source>
        <dbReference type="EMBL" id="KAF7280131.1"/>
    </source>
</evidence>
<evidence type="ECO:0000256" key="5">
    <source>
        <dbReference type="ARBA" id="ARBA00023134"/>
    </source>
</evidence>
<evidence type="ECO:0000256" key="4">
    <source>
        <dbReference type="ARBA" id="ARBA00022741"/>
    </source>
</evidence>
<dbReference type="FunFam" id="3.40.50.300:FF:000475">
    <property type="entry name" value="GTP-binding protein Rhes"/>
    <property type="match status" value="1"/>
</dbReference>
<comment type="subcellular location">
    <subcellularLocation>
        <location evidence="1">Cell membrane</location>
        <topology evidence="1">Lipid-anchor</topology>
    </subcellularLocation>
</comment>
<accession>A0A834IIU3</accession>
<organism evidence="11 12">
    <name type="scientific">Rhynchophorus ferrugineus</name>
    <name type="common">Red palm weevil</name>
    <name type="synonym">Curculio ferrugineus</name>
    <dbReference type="NCBI Taxonomy" id="354439"/>
    <lineage>
        <taxon>Eukaryota</taxon>
        <taxon>Metazoa</taxon>
        <taxon>Ecdysozoa</taxon>
        <taxon>Arthropoda</taxon>
        <taxon>Hexapoda</taxon>
        <taxon>Insecta</taxon>
        <taxon>Pterygota</taxon>
        <taxon>Neoptera</taxon>
        <taxon>Endopterygota</taxon>
        <taxon>Coleoptera</taxon>
        <taxon>Polyphaga</taxon>
        <taxon>Cucujiformia</taxon>
        <taxon>Curculionidae</taxon>
        <taxon>Dryophthorinae</taxon>
        <taxon>Rhynchophorus</taxon>
    </lineage>
</organism>
<evidence type="ECO:0000256" key="10">
    <source>
        <dbReference type="SAM" id="MobiDB-lite"/>
    </source>
</evidence>
<keyword evidence="6" id="KW-0472">Membrane</keyword>
<evidence type="ECO:0000256" key="7">
    <source>
        <dbReference type="ARBA" id="ARBA00023288"/>
    </source>
</evidence>
<evidence type="ECO:0000256" key="6">
    <source>
        <dbReference type="ARBA" id="ARBA00023136"/>
    </source>
</evidence>
<name>A0A834IIU3_RHYFE</name>
<dbReference type="SUPFAM" id="SSF52540">
    <property type="entry name" value="P-loop containing nucleoside triphosphate hydrolases"/>
    <property type="match status" value="1"/>
</dbReference>
<dbReference type="NCBIfam" id="TIGR00231">
    <property type="entry name" value="small_GTP"/>
    <property type="match status" value="1"/>
</dbReference>
<dbReference type="Proteomes" id="UP000625711">
    <property type="component" value="Unassembled WGS sequence"/>
</dbReference>
<dbReference type="GO" id="GO:0005525">
    <property type="term" value="F:GTP binding"/>
    <property type="evidence" value="ECO:0007669"/>
    <property type="project" value="UniProtKB-KW"/>
</dbReference>
<dbReference type="PRINTS" id="PR00449">
    <property type="entry name" value="RASTRNSFRMNG"/>
</dbReference>
<keyword evidence="12" id="KW-1185">Reference proteome</keyword>
<keyword evidence="3" id="KW-0488">Methylation</keyword>
<dbReference type="PROSITE" id="PS51419">
    <property type="entry name" value="RAB"/>
    <property type="match status" value="1"/>
</dbReference>
<reference evidence="11" key="1">
    <citation type="submission" date="2020-08" db="EMBL/GenBank/DDBJ databases">
        <title>Genome sequencing and assembly of the red palm weevil Rhynchophorus ferrugineus.</title>
        <authorList>
            <person name="Dias G.B."/>
            <person name="Bergman C.M."/>
            <person name="Manee M."/>
        </authorList>
    </citation>
    <scope>NUCLEOTIDE SEQUENCE</scope>
    <source>
        <strain evidence="11">AA-2017</strain>
        <tissue evidence="11">Whole larva</tissue>
    </source>
</reference>
<evidence type="ECO:0000256" key="3">
    <source>
        <dbReference type="ARBA" id="ARBA00022481"/>
    </source>
</evidence>
<keyword evidence="8" id="KW-0636">Prenylation</keyword>
<protein>
    <recommendedName>
        <fullName evidence="13">GTP-binding protein Di-Ras2</fullName>
    </recommendedName>
</protein>
<proteinExistence type="inferred from homology"/>
<dbReference type="SMART" id="SM00173">
    <property type="entry name" value="RAS"/>
    <property type="match status" value="1"/>
</dbReference>
<keyword evidence="5" id="KW-0342">GTP-binding</keyword>
<evidence type="ECO:0000256" key="9">
    <source>
        <dbReference type="ARBA" id="ARBA00038061"/>
    </source>
</evidence>
<comment type="caution">
    <text evidence="11">The sequence shown here is derived from an EMBL/GenBank/DDBJ whole genome shotgun (WGS) entry which is preliminary data.</text>
</comment>
<evidence type="ECO:0000256" key="2">
    <source>
        <dbReference type="ARBA" id="ARBA00022475"/>
    </source>
</evidence>
<dbReference type="GO" id="GO:0005886">
    <property type="term" value="C:plasma membrane"/>
    <property type="evidence" value="ECO:0007669"/>
    <property type="project" value="UniProtKB-SubCell"/>
</dbReference>
<dbReference type="OrthoDB" id="265044at2759"/>
<dbReference type="Gene3D" id="3.40.50.300">
    <property type="entry name" value="P-loop containing nucleotide triphosphate hydrolases"/>
    <property type="match status" value="1"/>
</dbReference>
<dbReference type="AlphaFoldDB" id="A0A834IIU3"/>
<dbReference type="PROSITE" id="PS51420">
    <property type="entry name" value="RHO"/>
    <property type="match status" value="1"/>
</dbReference>
<dbReference type="InterPro" id="IPR001806">
    <property type="entry name" value="Small_GTPase"/>
</dbReference>
<evidence type="ECO:0000256" key="1">
    <source>
        <dbReference type="ARBA" id="ARBA00004193"/>
    </source>
</evidence>
<dbReference type="InterPro" id="IPR027417">
    <property type="entry name" value="P-loop_NTPase"/>
</dbReference>
<keyword evidence="2" id="KW-1003">Cell membrane</keyword>
<dbReference type="Pfam" id="PF00071">
    <property type="entry name" value="Ras"/>
    <property type="match status" value="1"/>
</dbReference>
<dbReference type="PROSITE" id="PS51421">
    <property type="entry name" value="RAS"/>
    <property type="match status" value="1"/>
</dbReference>
<dbReference type="EMBL" id="JAACXV010000320">
    <property type="protein sequence ID" value="KAF7280131.1"/>
    <property type="molecule type" value="Genomic_DNA"/>
</dbReference>
<evidence type="ECO:0000313" key="12">
    <source>
        <dbReference type="Proteomes" id="UP000625711"/>
    </source>
</evidence>
<dbReference type="CDD" id="cd00876">
    <property type="entry name" value="Ras"/>
    <property type="match status" value="1"/>
</dbReference>
<evidence type="ECO:0000256" key="8">
    <source>
        <dbReference type="ARBA" id="ARBA00023289"/>
    </source>
</evidence>
<comment type="similarity">
    <text evidence="9">Belongs to the small GTPase superfamily. RasD family.</text>
</comment>
<evidence type="ECO:0008006" key="13">
    <source>
        <dbReference type="Google" id="ProtNLM"/>
    </source>
</evidence>
<dbReference type="PANTHER" id="PTHR46149">
    <property type="entry name" value="MIP08469P"/>
    <property type="match status" value="1"/>
</dbReference>
<dbReference type="GO" id="GO:0003924">
    <property type="term" value="F:GTPase activity"/>
    <property type="evidence" value="ECO:0007669"/>
    <property type="project" value="InterPro"/>
</dbReference>
<keyword evidence="4" id="KW-0547">Nucleotide-binding</keyword>
<dbReference type="SMART" id="SM00174">
    <property type="entry name" value="RHO"/>
    <property type="match status" value="1"/>
</dbReference>
<dbReference type="InterPro" id="IPR052236">
    <property type="entry name" value="Small_GTPase_RasD"/>
</dbReference>
<dbReference type="PANTHER" id="PTHR46149:SF7">
    <property type="entry name" value="GTP-BINDING PROTEIN DI-RAS2"/>
    <property type="match status" value="1"/>
</dbReference>
<feature type="compositionally biased region" description="Basic residues" evidence="10">
    <location>
        <begin position="231"/>
        <end position="248"/>
    </location>
</feature>
<keyword evidence="7" id="KW-0449">Lipoprotein</keyword>
<dbReference type="SMART" id="SM00175">
    <property type="entry name" value="RAB"/>
    <property type="match status" value="1"/>
</dbReference>
<sequence>MSTMSDYERIRLVILGGQGAGKSCIIKRFLFNTYCNKYRSTVEDLYNKEYDLGHMTLKVDILDTAGDMQFPAMRRLCIATAHAFLLVYSVASASSFESIKQCFEEIREQRIDYQDVPIVVAGNKLDLTPAHRETTPEDVSEWVYCELPKLRVRILECSAKDDINIKEIFRSFLTLSKLVPKNDVTDANAGLKRRSSAYVSATSKGKRRAESPLPEKASGSGAGGSEGSHLAKPRSRSLIRRASRKTKQQIRDAQEVYGECKPSDNAVGDTAAEPVGDEDLRRGLREVPPECYCIGDPSSSMFSV</sequence>
<feature type="region of interest" description="Disordered" evidence="10">
    <location>
        <begin position="195"/>
        <end position="282"/>
    </location>
</feature>
<dbReference type="InterPro" id="IPR005225">
    <property type="entry name" value="Small_GTP-bd"/>
</dbReference>